<accession>M8AT18</accession>
<comment type="catalytic activity">
    <reaction evidence="8">
        <text>(E)-4-coumarate + ATP + CoA = (E)-4-coumaroyl-CoA + AMP + diphosphate</text>
        <dbReference type="Rhea" id="RHEA:19641"/>
        <dbReference type="ChEBI" id="CHEBI:12876"/>
        <dbReference type="ChEBI" id="CHEBI:30616"/>
        <dbReference type="ChEBI" id="CHEBI:33019"/>
        <dbReference type="ChEBI" id="CHEBI:57287"/>
        <dbReference type="ChEBI" id="CHEBI:85008"/>
        <dbReference type="ChEBI" id="CHEBI:456215"/>
        <dbReference type="EC" id="6.2.1.12"/>
    </reaction>
    <physiologicalReaction direction="left-to-right" evidence="8">
        <dbReference type="Rhea" id="RHEA:19642"/>
    </physiologicalReaction>
</comment>
<name>M8AT18_AEGTA</name>
<dbReference type="InterPro" id="IPR036047">
    <property type="entry name" value="F-box-like_dom_sf"/>
</dbReference>
<dbReference type="InterPro" id="IPR001810">
    <property type="entry name" value="F-box_dom"/>
</dbReference>
<feature type="domain" description="F-box" evidence="10">
    <location>
        <begin position="17"/>
        <end position="53"/>
    </location>
</feature>
<evidence type="ECO:0000256" key="3">
    <source>
        <dbReference type="ARBA" id="ARBA00012959"/>
    </source>
</evidence>
<feature type="compositionally biased region" description="Basic and acidic residues" evidence="9">
    <location>
        <begin position="700"/>
        <end position="711"/>
    </location>
</feature>
<sequence>MKKRLANGTIKCDSPGVDRLGGLPDDVLGRILGFLPTPLAVRATQLSRRWRRLWPAHVFALNLSVQDCKNRGVGVRFPDLCARALARFPIFSIPSISLEFCTRDQIGVGKAKAWYAEAMERAAGSVSVTVLRGAFPLALPRFTQAEALSLTLTHRIDLELPAAGDDPLLQACSLTTEHLELDLVLPDEMTLDNWLGPEERGSPACEDLMRHVPPLPRVTVLSLKVRWGIGGDVGPCLASLLSRVPSVATIHVGPAPYCLTVLGGAVVPRGECRWGRCVDERSSGGQLGSLREIVVHGLRGTDGEECSLVEVLLGTVPPSIERISLRCSKLGPNPANSCPLTPLGFLELAATAYRDCPSVIYHDTVYTWSQTFRRCLRLASALASIGIAHRDVVSVLLPNVPAMYEMQFGVPMSGAILNNINTRLDARTVSVLLHHSGSKLVLVDPASLQLLEDALRLLPPEHSAPRVVVADDPHEKELLPAPATALTYERLLEKGDPDFAWVRPANEWEPMILNYTSGTTSAPKGVLHCHRGIFLITLDSLVDWGMPARPTYLWTLPMFHVIGWSFPWGMAVVGGTNVCLRRVDAADVYAAISRHGVTHLCGAPVVLNMLANAPEAVRKTLPGNVEILTGGAPPPAAALHRTEAIGFKVRHGYGLCETAGLATSCVWNAGWDKLPATERARFKARQGVRTPATAEVDVVDEKSGRSMRRDGSTVGEGVIRGGGGDPGDGWFYTGDVGVMHPDGYLEIRDRSKDVIISGGENISSVEVESVLGELTEAELVAWSRERIPRYMVPKTVVFRDELPKTSTGKIQKYVLRNIAKEMGPTSRGVSSKM</sequence>
<evidence type="ECO:0000256" key="6">
    <source>
        <dbReference type="ARBA" id="ARBA00034219"/>
    </source>
</evidence>
<evidence type="ECO:0000256" key="2">
    <source>
        <dbReference type="ARBA" id="ARBA00006432"/>
    </source>
</evidence>
<dbReference type="Gene3D" id="3.30.300.30">
    <property type="match status" value="1"/>
</dbReference>
<evidence type="ECO:0000256" key="7">
    <source>
        <dbReference type="ARBA" id="ARBA00034223"/>
    </source>
</evidence>
<dbReference type="InterPro" id="IPR042099">
    <property type="entry name" value="ANL_N_sf"/>
</dbReference>
<comment type="catalytic activity">
    <reaction evidence="7">
        <text>(E)-4-coumaroyl-AMP + CoA = (E)-4-coumaroyl-CoA + AMP + H(+)</text>
        <dbReference type="Rhea" id="RHEA:72423"/>
        <dbReference type="ChEBI" id="CHEBI:15378"/>
        <dbReference type="ChEBI" id="CHEBI:57287"/>
        <dbReference type="ChEBI" id="CHEBI:85008"/>
        <dbReference type="ChEBI" id="CHEBI:192348"/>
        <dbReference type="ChEBI" id="CHEBI:456215"/>
    </reaction>
    <physiologicalReaction direction="left-to-right" evidence="7">
        <dbReference type="Rhea" id="RHEA:72424"/>
    </physiologicalReaction>
</comment>
<dbReference type="Pfam" id="PF13193">
    <property type="entry name" value="AMP-binding_C"/>
    <property type="match status" value="1"/>
</dbReference>
<evidence type="ECO:0000256" key="9">
    <source>
        <dbReference type="SAM" id="MobiDB-lite"/>
    </source>
</evidence>
<dbReference type="InterPro" id="IPR000873">
    <property type="entry name" value="AMP-dep_synth/lig_dom"/>
</dbReference>
<comment type="catalytic activity">
    <reaction evidence="6">
        <text>(E)-4-coumarate + ATP + H(+) = (E)-4-coumaroyl-AMP + diphosphate</text>
        <dbReference type="Rhea" id="RHEA:72419"/>
        <dbReference type="ChEBI" id="CHEBI:12876"/>
        <dbReference type="ChEBI" id="CHEBI:15378"/>
        <dbReference type="ChEBI" id="CHEBI:30616"/>
        <dbReference type="ChEBI" id="CHEBI:33019"/>
        <dbReference type="ChEBI" id="CHEBI:192348"/>
    </reaction>
    <physiologicalReaction direction="left-to-right" evidence="6">
        <dbReference type="Rhea" id="RHEA:72420"/>
    </physiologicalReaction>
</comment>
<comment type="cofactor">
    <cofactor evidence="1">
        <name>Mg(2+)</name>
        <dbReference type="ChEBI" id="CHEBI:18420"/>
    </cofactor>
</comment>
<evidence type="ECO:0000256" key="8">
    <source>
        <dbReference type="ARBA" id="ARBA00034252"/>
    </source>
</evidence>
<dbReference type="InterPro" id="IPR025110">
    <property type="entry name" value="AMP-bd_C"/>
</dbReference>
<dbReference type="Gene3D" id="1.20.1280.50">
    <property type="match status" value="1"/>
</dbReference>
<dbReference type="PANTHER" id="PTHR43859">
    <property type="entry name" value="ACYL-ACTIVATING ENZYME"/>
    <property type="match status" value="1"/>
</dbReference>
<feature type="region of interest" description="Disordered" evidence="9">
    <location>
        <begin position="700"/>
        <end position="720"/>
    </location>
</feature>
<keyword evidence="4" id="KW-0436">Ligase</keyword>
<dbReference type="InterPro" id="IPR020845">
    <property type="entry name" value="AMP-binding_CS"/>
</dbReference>
<dbReference type="AlphaFoldDB" id="M8AT18"/>
<dbReference type="SUPFAM" id="SSF81383">
    <property type="entry name" value="F-box domain"/>
    <property type="match status" value="1"/>
</dbReference>
<evidence type="ECO:0000259" key="10">
    <source>
        <dbReference type="PROSITE" id="PS50181"/>
    </source>
</evidence>
<dbReference type="EC" id="6.2.1.12" evidence="3"/>
<dbReference type="Gene3D" id="3.40.50.12780">
    <property type="entry name" value="N-terminal domain of ligase-like"/>
    <property type="match status" value="1"/>
</dbReference>
<dbReference type="PANTHER" id="PTHR43859:SF57">
    <property type="entry name" value="ACYL-ACTIVATING ENZYME 8-RELATED"/>
    <property type="match status" value="1"/>
</dbReference>
<dbReference type="EnsemblPlants" id="EMT04584">
    <property type="protein sequence ID" value="EMT04584"/>
    <property type="gene ID" value="F775_01437"/>
</dbReference>
<proteinExistence type="inferred from homology"/>
<evidence type="ECO:0000256" key="1">
    <source>
        <dbReference type="ARBA" id="ARBA00001946"/>
    </source>
</evidence>
<comment type="similarity">
    <text evidence="2">Belongs to the ATP-dependent AMP-binding enzyme family.</text>
</comment>
<protein>
    <recommendedName>
        <fullName evidence="3">4-coumarate--CoA ligase</fullName>
        <ecNumber evidence="3">6.2.1.12</ecNumber>
    </recommendedName>
</protein>
<dbReference type="GO" id="GO:0016207">
    <property type="term" value="F:4-coumarate-CoA ligase activity"/>
    <property type="evidence" value="ECO:0007669"/>
    <property type="project" value="UniProtKB-EC"/>
</dbReference>
<dbReference type="PROSITE" id="PS00455">
    <property type="entry name" value="AMP_BINDING"/>
    <property type="match status" value="1"/>
</dbReference>
<dbReference type="GO" id="GO:0009698">
    <property type="term" value="P:phenylpropanoid metabolic process"/>
    <property type="evidence" value="ECO:0007669"/>
    <property type="project" value="UniProtKB-ARBA"/>
</dbReference>
<dbReference type="GO" id="GO:0106290">
    <property type="term" value="F:trans-cinnamate-CoA ligase activity"/>
    <property type="evidence" value="ECO:0007669"/>
    <property type="project" value="UniProtKB-ARBA"/>
</dbReference>
<dbReference type="Pfam" id="PF00646">
    <property type="entry name" value="F-box"/>
    <property type="match status" value="1"/>
</dbReference>
<dbReference type="SUPFAM" id="SSF56801">
    <property type="entry name" value="Acetyl-CoA synthetase-like"/>
    <property type="match status" value="1"/>
</dbReference>
<organism evidence="11">
    <name type="scientific">Aegilops tauschii</name>
    <name type="common">Tausch's goatgrass</name>
    <name type="synonym">Aegilops squarrosa</name>
    <dbReference type="NCBI Taxonomy" id="37682"/>
    <lineage>
        <taxon>Eukaryota</taxon>
        <taxon>Viridiplantae</taxon>
        <taxon>Streptophyta</taxon>
        <taxon>Embryophyta</taxon>
        <taxon>Tracheophyta</taxon>
        <taxon>Spermatophyta</taxon>
        <taxon>Magnoliopsida</taxon>
        <taxon>Liliopsida</taxon>
        <taxon>Poales</taxon>
        <taxon>Poaceae</taxon>
        <taxon>BOP clade</taxon>
        <taxon>Pooideae</taxon>
        <taxon>Triticodae</taxon>
        <taxon>Triticeae</taxon>
        <taxon>Triticinae</taxon>
        <taxon>Aegilops</taxon>
    </lineage>
</organism>
<dbReference type="InterPro" id="IPR045851">
    <property type="entry name" value="AMP-bd_C_sf"/>
</dbReference>
<dbReference type="Pfam" id="PF00501">
    <property type="entry name" value="AMP-binding"/>
    <property type="match status" value="1"/>
</dbReference>
<dbReference type="PROSITE" id="PS50181">
    <property type="entry name" value="FBOX"/>
    <property type="match status" value="1"/>
</dbReference>
<evidence type="ECO:0000313" key="11">
    <source>
        <dbReference type="EnsemblPlants" id="EMT04584"/>
    </source>
</evidence>
<dbReference type="SMART" id="SM00256">
    <property type="entry name" value="FBOX"/>
    <property type="match status" value="1"/>
</dbReference>
<reference evidence="11" key="1">
    <citation type="submission" date="2015-06" db="UniProtKB">
        <authorList>
            <consortium name="EnsemblPlants"/>
        </authorList>
    </citation>
    <scope>IDENTIFICATION</scope>
</reference>
<evidence type="ECO:0000256" key="4">
    <source>
        <dbReference type="ARBA" id="ARBA00022598"/>
    </source>
</evidence>
<keyword evidence="5" id="KW-0460">Magnesium</keyword>
<evidence type="ECO:0000256" key="5">
    <source>
        <dbReference type="ARBA" id="ARBA00022842"/>
    </source>
</evidence>